<protein>
    <submittedName>
        <fullName evidence="2">Bifunctional DNA primase/polymerase</fullName>
    </submittedName>
</protein>
<dbReference type="AlphaFoldDB" id="A0A4U0MKS4"/>
<dbReference type="RefSeq" id="WP_136744926.1">
    <property type="nucleotide sequence ID" value="NZ_SUMB01000022.1"/>
</dbReference>
<evidence type="ECO:0000313" key="3">
    <source>
        <dbReference type="Proteomes" id="UP000308697"/>
    </source>
</evidence>
<organism evidence="2 3">
    <name type="scientific">Streptomyces piniterrae</name>
    <dbReference type="NCBI Taxonomy" id="2571125"/>
    <lineage>
        <taxon>Bacteria</taxon>
        <taxon>Bacillati</taxon>
        <taxon>Actinomycetota</taxon>
        <taxon>Actinomycetes</taxon>
        <taxon>Kitasatosporales</taxon>
        <taxon>Streptomycetaceae</taxon>
        <taxon>Streptomyces</taxon>
    </lineage>
</organism>
<dbReference type="InterPro" id="IPR015330">
    <property type="entry name" value="DNA_primase/pol_bifunc_N"/>
</dbReference>
<comment type="caution">
    <text evidence="2">The sequence shown here is derived from an EMBL/GenBank/DDBJ whole genome shotgun (WGS) entry which is preliminary data.</text>
</comment>
<reference evidence="2 3" key="1">
    <citation type="submission" date="2019-04" db="EMBL/GenBank/DDBJ databases">
        <title>Streptomyces piniterrae sp. nov., a heliquinomycin-producing actinomycete isolated from rhizosphere soil of Pinus yunnanensis.</title>
        <authorList>
            <person name="Zhuang X."/>
            <person name="Zhao J."/>
        </authorList>
    </citation>
    <scope>NUCLEOTIDE SEQUENCE [LARGE SCALE GENOMIC DNA]</scope>
    <source>
        <strain evidence="3">jys28</strain>
    </source>
</reference>
<keyword evidence="3" id="KW-1185">Reference proteome</keyword>
<dbReference type="OrthoDB" id="3218228at2"/>
<proteinExistence type="predicted"/>
<feature type="domain" description="DNA primase/polymerase bifunctional N-terminal" evidence="1">
    <location>
        <begin position="46"/>
        <end position="218"/>
    </location>
</feature>
<name>A0A4U0MKS4_9ACTN</name>
<evidence type="ECO:0000259" key="1">
    <source>
        <dbReference type="SMART" id="SM00943"/>
    </source>
</evidence>
<dbReference type="Proteomes" id="UP000308697">
    <property type="component" value="Unassembled WGS sequence"/>
</dbReference>
<sequence>MGVPAKFERMDRSLMRVRDFSRPAPQGLSHNTDGFRTLRGQLLASALHYAGRGMYVHPLLIGGKAPRWADWETRATRDPEVIRRTWSRAPFNIGVACGPSELIAIDLDIPHEDDDIPPAEYAEAGVVDGKSMFDFLVSHTPGARMVRTMNVRTPSGGRHLVYRAPENVEVRNTARTIGWQIDTRAAGGYIVGIGSVVDDKPYVLENGISDPAVLPAWLLTLITAAPKPTKAAPRVSRAEVDTRLRAIASGGTREERWATGILRSECRDLSSMTPDSGRNHRLNLAAYRAGQLVGAGLLDQAVAEEELTVAARAAGLGGEYAHEIEKTLNSGMHAGLQKPRHMPTARRLGGAA</sequence>
<evidence type="ECO:0000313" key="2">
    <source>
        <dbReference type="EMBL" id="TJZ41191.1"/>
    </source>
</evidence>
<gene>
    <name evidence="2" type="ORF">FCH28_37530</name>
</gene>
<dbReference type="Pfam" id="PF09250">
    <property type="entry name" value="Prim-Pol"/>
    <property type="match status" value="1"/>
</dbReference>
<dbReference type="SMART" id="SM00943">
    <property type="entry name" value="Prim-Pol"/>
    <property type="match status" value="1"/>
</dbReference>
<accession>A0A4U0MKS4</accession>
<dbReference type="CDD" id="cd04859">
    <property type="entry name" value="Prim_Pol"/>
    <property type="match status" value="1"/>
</dbReference>
<dbReference type="SUPFAM" id="SSF56747">
    <property type="entry name" value="Prim-pol domain"/>
    <property type="match status" value="1"/>
</dbReference>
<dbReference type="EMBL" id="SUMB01000022">
    <property type="protein sequence ID" value="TJZ41191.1"/>
    <property type="molecule type" value="Genomic_DNA"/>
</dbReference>